<accession>A0A1H1P9N5</accession>
<dbReference type="InterPro" id="IPR029063">
    <property type="entry name" value="SAM-dependent_MTases_sf"/>
</dbReference>
<reference evidence="1 2" key="1">
    <citation type="submission" date="2016-10" db="EMBL/GenBank/DDBJ databases">
        <authorList>
            <person name="de Groot N.N."/>
        </authorList>
    </citation>
    <scope>NUCLEOTIDE SEQUENCE [LARGE SCALE GENOMIC DNA]</scope>
    <source>
        <strain evidence="1 2">DSM 45434</strain>
    </source>
</reference>
<dbReference type="eggNOG" id="COG2230">
    <property type="taxonomic scope" value="Bacteria"/>
</dbReference>
<proteinExistence type="predicted"/>
<dbReference type="InterPro" id="IPR050723">
    <property type="entry name" value="CFA/CMAS"/>
</dbReference>
<evidence type="ECO:0000313" key="1">
    <source>
        <dbReference type="EMBL" id="SDS07971.1"/>
    </source>
</evidence>
<gene>
    <name evidence="1" type="ORF">SAMN04488539_0962</name>
</gene>
<dbReference type="SUPFAM" id="SSF53335">
    <property type="entry name" value="S-adenosyl-L-methionine-dependent methyltransferases"/>
    <property type="match status" value="1"/>
</dbReference>
<dbReference type="Pfam" id="PF02353">
    <property type="entry name" value="CMAS"/>
    <property type="match status" value="1"/>
</dbReference>
<name>A0A1H1P9N5_9CORY</name>
<evidence type="ECO:0000313" key="2">
    <source>
        <dbReference type="Proteomes" id="UP000182237"/>
    </source>
</evidence>
<dbReference type="STRING" id="1203190.GCA_000312345_01872"/>
<organism evidence="1 2">
    <name type="scientific">Corynebacterium timonense</name>
    <dbReference type="NCBI Taxonomy" id="441500"/>
    <lineage>
        <taxon>Bacteria</taxon>
        <taxon>Bacillati</taxon>
        <taxon>Actinomycetota</taxon>
        <taxon>Actinomycetes</taxon>
        <taxon>Mycobacteriales</taxon>
        <taxon>Corynebacteriaceae</taxon>
        <taxon>Corynebacterium</taxon>
    </lineage>
</organism>
<dbReference type="EMBL" id="LT629765">
    <property type="protein sequence ID" value="SDS07971.1"/>
    <property type="molecule type" value="Genomic_DNA"/>
</dbReference>
<sequence length="431" mass="45266">MPQSHLESIDAEAWPGVATVPAGRATRLRARHAEAVFARACAKAGIELDPAAGAKIVVARPEVFARIADSGWVGLAEGFMAGEWSATSTDALVDALESLIRGGYRPKARPAVQAGSHAAASGDVPPELVQLYAGDGMSGFAGHFATGVPTKERVAVTSHVPGAGRGGAPATHFVDVTTIGAPLDAERGDLAHAQARSVEMLLEAARVGSGTHLAEYPASGGAIAIEAARRGATVDSFAADAAAAGAIRERVTFAGVSGSAIRVAQEGQQRRGSYDAAVSVERLEALAPREKAGYLAGLGALIHPGGRIALQTIMRTPTYSASADAALDSLRAYVWAGLSFATPDELATLVDRRTELRIIAQSHAPEHVAHSLRLQRQTFDAHLREAAADGFDAVYRRLWQWQFALREALARAGMLDLVHVTLVPRTRRGRR</sequence>
<protein>
    <submittedName>
        <fullName evidence="1">Cyclopropane-fatty-acyl-phospholipid synthase</fullName>
    </submittedName>
</protein>
<dbReference type="OrthoDB" id="9782855at2"/>
<keyword evidence="2" id="KW-1185">Reference proteome</keyword>
<dbReference type="AlphaFoldDB" id="A0A1H1P9N5"/>
<dbReference type="PANTHER" id="PTHR43667:SF2">
    <property type="entry name" value="FATTY ACID C-METHYL TRANSFERASE"/>
    <property type="match status" value="1"/>
</dbReference>
<dbReference type="Gene3D" id="3.40.50.150">
    <property type="entry name" value="Vaccinia Virus protein VP39"/>
    <property type="match status" value="1"/>
</dbReference>
<dbReference type="RefSeq" id="WP_040421659.1">
    <property type="nucleotide sequence ID" value="NZ_LT629765.1"/>
</dbReference>
<dbReference type="Proteomes" id="UP000182237">
    <property type="component" value="Chromosome I"/>
</dbReference>
<dbReference type="PANTHER" id="PTHR43667">
    <property type="entry name" value="CYCLOPROPANE-FATTY-ACYL-PHOSPHOLIPID SYNTHASE"/>
    <property type="match status" value="1"/>
</dbReference>